<dbReference type="EMBL" id="SNRY01004316">
    <property type="protein sequence ID" value="KAA6318050.1"/>
    <property type="molecule type" value="Genomic_DNA"/>
</dbReference>
<dbReference type="InterPro" id="IPR035069">
    <property type="entry name" value="TTHA1013/TTHA0281-like"/>
</dbReference>
<name>A0A5J4QAG8_9ZZZZ</name>
<gene>
    <name evidence="1" type="ORF">EZS27_031887</name>
</gene>
<protein>
    <submittedName>
        <fullName evidence="1">Uncharacterized protein</fullName>
    </submittedName>
</protein>
<organism evidence="1">
    <name type="scientific">termite gut metagenome</name>
    <dbReference type="NCBI Taxonomy" id="433724"/>
    <lineage>
        <taxon>unclassified sequences</taxon>
        <taxon>metagenomes</taxon>
        <taxon>organismal metagenomes</taxon>
    </lineage>
</organism>
<dbReference type="AlphaFoldDB" id="A0A5J4QAG8"/>
<reference evidence="1" key="1">
    <citation type="submission" date="2019-03" db="EMBL/GenBank/DDBJ databases">
        <title>Single cell metagenomics reveals metabolic interactions within the superorganism composed of flagellate Streblomastix strix and complex community of Bacteroidetes bacteria on its surface.</title>
        <authorList>
            <person name="Treitli S.C."/>
            <person name="Kolisko M."/>
            <person name="Husnik F."/>
            <person name="Keeling P."/>
            <person name="Hampl V."/>
        </authorList>
    </citation>
    <scope>NUCLEOTIDE SEQUENCE</scope>
    <source>
        <strain evidence="1">STM</strain>
    </source>
</reference>
<evidence type="ECO:0000313" key="1">
    <source>
        <dbReference type="EMBL" id="KAA6318050.1"/>
    </source>
</evidence>
<dbReference type="SUPFAM" id="SSF143100">
    <property type="entry name" value="TTHA1013/TTHA0281-like"/>
    <property type="match status" value="1"/>
</dbReference>
<accession>A0A5J4QAG8</accession>
<proteinExistence type="predicted"/>
<comment type="caution">
    <text evidence="1">The sequence shown here is derived from an EMBL/GenBank/DDBJ whole genome shotgun (WGS) entry which is preliminary data.</text>
</comment>
<sequence length="130" mass="15251">MSDRLGFSALLIESNGRRLKAQLELYKFKEDNACIVYCPAMDLSAFGETYEEAKKEFQEIFTTHIEYCIQKNTLIKDLRNHGWVIKSKNQRKIKAPTTEILLGRNDTLKDIIYNKNYEKISEYVEMPEFA</sequence>